<name>A0A067LYA4_BOTB1</name>
<proteinExistence type="predicted"/>
<reference evidence="3" key="1">
    <citation type="journal article" date="2014" name="Proc. Natl. Acad. Sci. U.S.A.">
        <title>Extensive sampling of basidiomycete genomes demonstrates inadequacy of the white-rot/brown-rot paradigm for wood decay fungi.</title>
        <authorList>
            <person name="Riley R."/>
            <person name="Salamov A.A."/>
            <person name="Brown D.W."/>
            <person name="Nagy L.G."/>
            <person name="Floudas D."/>
            <person name="Held B.W."/>
            <person name="Levasseur A."/>
            <person name="Lombard V."/>
            <person name="Morin E."/>
            <person name="Otillar R."/>
            <person name="Lindquist E.A."/>
            <person name="Sun H."/>
            <person name="LaButti K.M."/>
            <person name="Schmutz J."/>
            <person name="Jabbour D."/>
            <person name="Luo H."/>
            <person name="Baker S.E."/>
            <person name="Pisabarro A.G."/>
            <person name="Walton J.D."/>
            <person name="Blanchette R.A."/>
            <person name="Henrissat B."/>
            <person name="Martin F."/>
            <person name="Cullen D."/>
            <person name="Hibbett D.S."/>
            <person name="Grigoriev I.V."/>
        </authorList>
    </citation>
    <scope>NUCLEOTIDE SEQUENCE [LARGE SCALE GENOMIC DNA]</scope>
    <source>
        <strain evidence="3">FD-172 SS1</strain>
    </source>
</reference>
<feature type="domain" description="BTB" evidence="1">
    <location>
        <begin position="18"/>
        <end position="91"/>
    </location>
</feature>
<evidence type="ECO:0000259" key="1">
    <source>
        <dbReference type="PROSITE" id="PS50097"/>
    </source>
</evidence>
<dbReference type="PROSITE" id="PS50097">
    <property type="entry name" value="BTB"/>
    <property type="match status" value="1"/>
</dbReference>
<dbReference type="AlphaFoldDB" id="A0A067LYA4"/>
<protein>
    <recommendedName>
        <fullName evidence="1">BTB domain-containing protein</fullName>
    </recommendedName>
</protein>
<sequence>MTDTAGPTHHPEYYFEDGSIIFLVEDVSFNIHQSKLVQHSEFFKDMFLSKETGGGGEGQSDEHPIKIPDTLAVDFANLLWWLYTPQIISPDHQITLAVAYSILVLSHKYQFPLAFDFAAAALNGPRLNLPAVQRFDLARCRIVPQWLLPSIYGLLQTPFASLTSADARVLGPETLRVVGTAQGKIEGICKGLTSFKPELPHPHNLCFNKAACMHGLHICWARLGVIIHRPEHPVTLSEALQRIEAGGMPGLDCMSLACFRSLVDTIRPAFEGEAEMYNFYATAITKLKVF</sequence>
<dbReference type="CDD" id="cd18186">
    <property type="entry name" value="BTB_POZ_ZBTB_KLHL-like"/>
    <property type="match status" value="1"/>
</dbReference>
<organism evidence="2 3">
    <name type="scientific">Botryobasidium botryosum (strain FD-172 SS1)</name>
    <dbReference type="NCBI Taxonomy" id="930990"/>
    <lineage>
        <taxon>Eukaryota</taxon>
        <taxon>Fungi</taxon>
        <taxon>Dikarya</taxon>
        <taxon>Basidiomycota</taxon>
        <taxon>Agaricomycotina</taxon>
        <taxon>Agaricomycetes</taxon>
        <taxon>Cantharellales</taxon>
        <taxon>Botryobasidiaceae</taxon>
        <taxon>Botryobasidium</taxon>
    </lineage>
</organism>
<dbReference type="InterPro" id="IPR000210">
    <property type="entry name" value="BTB/POZ_dom"/>
</dbReference>
<evidence type="ECO:0000313" key="3">
    <source>
        <dbReference type="Proteomes" id="UP000027195"/>
    </source>
</evidence>
<dbReference type="HOGENOM" id="CLU_047592_4_2_1"/>
<dbReference type="Gene3D" id="3.30.710.10">
    <property type="entry name" value="Potassium Channel Kv1.1, Chain A"/>
    <property type="match status" value="1"/>
</dbReference>
<dbReference type="OrthoDB" id="3199068at2759"/>
<dbReference type="EMBL" id="KL198092">
    <property type="protein sequence ID" value="KDQ08363.1"/>
    <property type="molecule type" value="Genomic_DNA"/>
</dbReference>
<dbReference type="Proteomes" id="UP000027195">
    <property type="component" value="Unassembled WGS sequence"/>
</dbReference>
<dbReference type="Pfam" id="PF00651">
    <property type="entry name" value="BTB"/>
    <property type="match status" value="1"/>
</dbReference>
<gene>
    <name evidence="2" type="ORF">BOTBODRAFT_48291</name>
</gene>
<dbReference type="SUPFAM" id="SSF54695">
    <property type="entry name" value="POZ domain"/>
    <property type="match status" value="1"/>
</dbReference>
<dbReference type="STRING" id="930990.A0A067LYA4"/>
<keyword evidence="3" id="KW-1185">Reference proteome</keyword>
<evidence type="ECO:0000313" key="2">
    <source>
        <dbReference type="EMBL" id="KDQ08363.1"/>
    </source>
</evidence>
<dbReference type="InParanoid" id="A0A067LYA4"/>
<accession>A0A067LYA4</accession>
<dbReference type="InterPro" id="IPR011333">
    <property type="entry name" value="SKP1/BTB/POZ_sf"/>
</dbReference>
<dbReference type="SMART" id="SM00225">
    <property type="entry name" value="BTB"/>
    <property type="match status" value="1"/>
</dbReference>